<evidence type="ECO:0000256" key="2">
    <source>
        <dbReference type="ARBA" id="ARBA00013064"/>
    </source>
</evidence>
<dbReference type="SMART" id="SM00195">
    <property type="entry name" value="DSPc"/>
    <property type="match status" value="1"/>
</dbReference>
<evidence type="ECO:0000259" key="5">
    <source>
        <dbReference type="PROSITE" id="PS50054"/>
    </source>
</evidence>
<evidence type="ECO:0000259" key="6">
    <source>
        <dbReference type="PROSITE" id="PS50056"/>
    </source>
</evidence>
<sequence length="200" mass="22163">MPRASEGAIEASAPKKPRLSSIRSLSIQHNATQLLDGLLFIGGNDCVNDLPALLSMGVTHIVNCTRETPDYFPEHVEYLRVAVTDEPEVAIDAFFDEACSFINKAVDNKRACLVHCSHGMSRSATIVLAYLISHRGMQLLEALDYLRARRRVVSPNVGFMQRLVELEIKVHHAASLDLQEYKKDRFAPIQNLALNPAPSA</sequence>
<dbReference type="EMBL" id="JNBR01000433">
    <property type="protein sequence ID" value="OQR93011.1"/>
    <property type="molecule type" value="Genomic_DNA"/>
</dbReference>
<evidence type="ECO:0000313" key="8">
    <source>
        <dbReference type="Proteomes" id="UP000243579"/>
    </source>
</evidence>
<protein>
    <recommendedName>
        <fullName evidence="2">protein-tyrosine-phosphatase</fullName>
        <ecNumber evidence="2">3.1.3.48</ecNumber>
    </recommendedName>
</protein>
<evidence type="ECO:0000256" key="1">
    <source>
        <dbReference type="ARBA" id="ARBA00008601"/>
    </source>
</evidence>
<dbReference type="PANTHER" id="PTHR10159:SF519">
    <property type="entry name" value="DUAL SPECIFICITY PROTEIN PHOSPHATASE MPK3"/>
    <property type="match status" value="1"/>
</dbReference>
<comment type="caution">
    <text evidence="7">The sequence shown here is derived from an EMBL/GenBank/DDBJ whole genome shotgun (WGS) entry which is preliminary data.</text>
</comment>
<evidence type="ECO:0000256" key="3">
    <source>
        <dbReference type="ARBA" id="ARBA00022801"/>
    </source>
</evidence>
<keyword evidence="8" id="KW-1185">Reference proteome</keyword>
<accession>A0A1V9Z4X6</accession>
<proteinExistence type="inferred from homology"/>
<dbReference type="OrthoDB" id="10252009at2759"/>
<dbReference type="InterPro" id="IPR020422">
    <property type="entry name" value="TYR_PHOSPHATASE_DUAL_dom"/>
</dbReference>
<dbReference type="GO" id="GO:0005737">
    <property type="term" value="C:cytoplasm"/>
    <property type="evidence" value="ECO:0007669"/>
    <property type="project" value="TreeGrafter"/>
</dbReference>
<dbReference type="PROSITE" id="PS50056">
    <property type="entry name" value="TYR_PHOSPHATASE_2"/>
    <property type="match status" value="1"/>
</dbReference>
<dbReference type="CDD" id="cd14498">
    <property type="entry name" value="DSP"/>
    <property type="match status" value="1"/>
</dbReference>
<dbReference type="GO" id="GO:0004725">
    <property type="term" value="F:protein tyrosine phosphatase activity"/>
    <property type="evidence" value="ECO:0007669"/>
    <property type="project" value="UniProtKB-EC"/>
</dbReference>
<dbReference type="STRING" id="1202772.A0A1V9Z4X6"/>
<name>A0A1V9Z4X6_ACHHY</name>
<evidence type="ECO:0000313" key="7">
    <source>
        <dbReference type="EMBL" id="OQR93011.1"/>
    </source>
</evidence>
<reference evidence="7 8" key="1">
    <citation type="journal article" date="2014" name="Genome Biol. Evol.">
        <title>The secreted proteins of Achlya hypogyna and Thraustotheca clavata identify the ancestral oomycete secretome and reveal gene acquisitions by horizontal gene transfer.</title>
        <authorList>
            <person name="Misner I."/>
            <person name="Blouin N."/>
            <person name="Leonard G."/>
            <person name="Richards T.A."/>
            <person name="Lane C.E."/>
        </authorList>
    </citation>
    <scope>NUCLEOTIDE SEQUENCE [LARGE SCALE GENOMIC DNA]</scope>
    <source>
        <strain evidence="7 8">ATCC 48635</strain>
    </source>
</reference>
<dbReference type="InterPro" id="IPR000387">
    <property type="entry name" value="Tyr_Pase_dom"/>
</dbReference>
<dbReference type="Pfam" id="PF00782">
    <property type="entry name" value="DSPc"/>
    <property type="match status" value="1"/>
</dbReference>
<organism evidence="7 8">
    <name type="scientific">Achlya hypogyna</name>
    <name type="common">Oomycete</name>
    <name type="synonym">Protoachlya hypogyna</name>
    <dbReference type="NCBI Taxonomy" id="1202772"/>
    <lineage>
        <taxon>Eukaryota</taxon>
        <taxon>Sar</taxon>
        <taxon>Stramenopiles</taxon>
        <taxon>Oomycota</taxon>
        <taxon>Saprolegniomycetes</taxon>
        <taxon>Saprolegniales</taxon>
        <taxon>Achlyaceae</taxon>
        <taxon>Achlya</taxon>
    </lineage>
</organism>
<keyword evidence="4" id="KW-0904">Protein phosphatase</keyword>
<dbReference type="GO" id="GO:0043409">
    <property type="term" value="P:negative regulation of MAPK cascade"/>
    <property type="evidence" value="ECO:0007669"/>
    <property type="project" value="TreeGrafter"/>
</dbReference>
<dbReference type="PANTHER" id="PTHR10159">
    <property type="entry name" value="DUAL SPECIFICITY PROTEIN PHOSPHATASE"/>
    <property type="match status" value="1"/>
</dbReference>
<dbReference type="Gene3D" id="3.90.190.10">
    <property type="entry name" value="Protein tyrosine phosphatase superfamily"/>
    <property type="match status" value="1"/>
</dbReference>
<gene>
    <name evidence="7" type="ORF">ACHHYP_03046</name>
</gene>
<dbReference type="InterPro" id="IPR000340">
    <property type="entry name" value="Dual-sp_phosphatase_cat-dom"/>
</dbReference>
<feature type="domain" description="Tyrosine specific protein phosphatases" evidence="6">
    <location>
        <begin position="92"/>
        <end position="150"/>
    </location>
</feature>
<dbReference type="AlphaFoldDB" id="A0A1V9Z4X6"/>
<dbReference type="PROSITE" id="PS50054">
    <property type="entry name" value="TYR_PHOSPHATASE_DUAL"/>
    <property type="match status" value="1"/>
</dbReference>
<dbReference type="SUPFAM" id="SSF52799">
    <property type="entry name" value="(Phosphotyrosine protein) phosphatases II"/>
    <property type="match status" value="1"/>
</dbReference>
<dbReference type="InterPro" id="IPR016130">
    <property type="entry name" value="Tyr_Pase_AS"/>
</dbReference>
<dbReference type="PROSITE" id="PS00383">
    <property type="entry name" value="TYR_PHOSPHATASE_1"/>
    <property type="match status" value="1"/>
</dbReference>
<dbReference type="EC" id="3.1.3.48" evidence="2"/>
<evidence type="ECO:0000256" key="4">
    <source>
        <dbReference type="ARBA" id="ARBA00022912"/>
    </source>
</evidence>
<dbReference type="Proteomes" id="UP000243579">
    <property type="component" value="Unassembled WGS sequence"/>
</dbReference>
<keyword evidence="3" id="KW-0378">Hydrolase</keyword>
<dbReference type="InterPro" id="IPR029021">
    <property type="entry name" value="Prot-tyrosine_phosphatase-like"/>
</dbReference>
<comment type="similarity">
    <text evidence="1">Belongs to the protein-tyrosine phosphatase family. Non-receptor class dual specificity subfamily.</text>
</comment>
<dbReference type="PRINTS" id="PR01908">
    <property type="entry name" value="ADSPHPHTASE"/>
</dbReference>
<feature type="domain" description="Tyrosine-protein phosphatase" evidence="5">
    <location>
        <begin position="30"/>
        <end position="172"/>
    </location>
</feature>